<feature type="domain" description="Rhodanese" evidence="1">
    <location>
        <begin position="16"/>
        <end position="112"/>
    </location>
</feature>
<accession>E7QQX9</accession>
<protein>
    <submittedName>
        <fullName evidence="2">Rhodanese domain protein</fullName>
    </submittedName>
</protein>
<dbReference type="SUPFAM" id="SSF52821">
    <property type="entry name" value="Rhodanese/Cell cycle control phosphatase"/>
    <property type="match status" value="1"/>
</dbReference>
<dbReference type="Proteomes" id="UP000003751">
    <property type="component" value="Unassembled WGS sequence"/>
</dbReference>
<evidence type="ECO:0000259" key="1">
    <source>
        <dbReference type="PROSITE" id="PS50206"/>
    </source>
</evidence>
<sequence length="123" mass="13812">MMSKIRPDELDERLDANDAPFVLDIRPRKAFQSDHIDGSRNVPVYDELRAGNEDALRGRLGKIPQDRPVITVCKMGVVATRATSVLDDEGYDATTLAGGMSGWRGYRNGSLGYRLRSLLWRLF</sequence>
<dbReference type="PANTHER" id="PTHR43031">
    <property type="entry name" value="FAD-DEPENDENT OXIDOREDUCTASE"/>
    <property type="match status" value="1"/>
</dbReference>
<dbReference type="InterPro" id="IPR050229">
    <property type="entry name" value="GlpE_sulfurtransferase"/>
</dbReference>
<dbReference type="EMBL" id="AEMG01000004">
    <property type="protein sequence ID" value="EFW93393.1"/>
    <property type="molecule type" value="Genomic_DNA"/>
</dbReference>
<organism evidence="2 3">
    <name type="scientific">Haladaptatus paucihalophilus DX253</name>
    <dbReference type="NCBI Taxonomy" id="797209"/>
    <lineage>
        <taxon>Archaea</taxon>
        <taxon>Methanobacteriati</taxon>
        <taxon>Methanobacteriota</taxon>
        <taxon>Stenosarchaea group</taxon>
        <taxon>Halobacteria</taxon>
        <taxon>Halobacteriales</taxon>
        <taxon>Haladaptataceae</taxon>
        <taxon>Haladaptatus</taxon>
    </lineage>
</organism>
<dbReference type="Pfam" id="PF00581">
    <property type="entry name" value="Rhodanese"/>
    <property type="match status" value="1"/>
</dbReference>
<dbReference type="STRING" id="797209.GCA_000376445_01313"/>
<reference evidence="2 3" key="1">
    <citation type="journal article" date="2014" name="ISME J.">
        <title>Trehalose/2-sulfotrehalose biosynthesis and glycine-betaine uptake are widely spread mechanisms for osmoadaptation in the Halobacteriales.</title>
        <authorList>
            <person name="Youssef N.H."/>
            <person name="Savage-Ashlock K.N."/>
            <person name="McCully A.L."/>
            <person name="Luedtke B."/>
            <person name="Shaw E.I."/>
            <person name="Hoff W.D."/>
            <person name="Elshahed M.S."/>
        </authorList>
    </citation>
    <scope>NUCLEOTIDE SEQUENCE [LARGE SCALE GENOMIC DNA]</scope>
    <source>
        <strain evidence="2 3">DX253</strain>
    </source>
</reference>
<dbReference type="PANTHER" id="PTHR43031:SF1">
    <property type="entry name" value="PYRIDINE NUCLEOTIDE-DISULPHIDE OXIDOREDUCTASE"/>
    <property type="match status" value="1"/>
</dbReference>
<dbReference type="SMART" id="SM00450">
    <property type="entry name" value="RHOD"/>
    <property type="match status" value="1"/>
</dbReference>
<dbReference type="OrthoDB" id="3168at2157"/>
<evidence type="ECO:0000313" key="2">
    <source>
        <dbReference type="EMBL" id="EFW93393.1"/>
    </source>
</evidence>
<dbReference type="AlphaFoldDB" id="E7QQX9"/>
<evidence type="ECO:0000313" key="3">
    <source>
        <dbReference type="Proteomes" id="UP000003751"/>
    </source>
</evidence>
<gene>
    <name evidence="2" type="ORF">ZOD2009_05997</name>
</gene>
<dbReference type="InterPro" id="IPR036873">
    <property type="entry name" value="Rhodanese-like_dom_sf"/>
</dbReference>
<name>E7QQX9_HALPU</name>
<comment type="caution">
    <text evidence="2">The sequence shown here is derived from an EMBL/GenBank/DDBJ whole genome shotgun (WGS) entry which is preliminary data.</text>
</comment>
<dbReference type="CDD" id="cd00158">
    <property type="entry name" value="RHOD"/>
    <property type="match status" value="1"/>
</dbReference>
<proteinExistence type="predicted"/>
<dbReference type="PATRIC" id="fig|797209.4.peg.1195"/>
<dbReference type="Gene3D" id="3.40.250.10">
    <property type="entry name" value="Rhodanese-like domain"/>
    <property type="match status" value="1"/>
</dbReference>
<dbReference type="eggNOG" id="arCOG02021">
    <property type="taxonomic scope" value="Archaea"/>
</dbReference>
<dbReference type="InterPro" id="IPR001763">
    <property type="entry name" value="Rhodanese-like_dom"/>
</dbReference>
<dbReference type="PROSITE" id="PS50206">
    <property type="entry name" value="RHODANESE_3"/>
    <property type="match status" value="1"/>
</dbReference>